<dbReference type="RefSeq" id="WP_111370220.1">
    <property type="nucleotide sequence ID" value="NZ_CP029480.1"/>
</dbReference>
<dbReference type="EMBL" id="CP029480">
    <property type="protein sequence ID" value="AWV97118.1"/>
    <property type="molecule type" value="Genomic_DNA"/>
</dbReference>
<feature type="domain" description="ABC transporter" evidence="10">
    <location>
        <begin position="301"/>
        <end position="557"/>
    </location>
</feature>
<dbReference type="OrthoDB" id="1115710at2"/>
<comment type="subcellular location">
    <subcellularLocation>
        <location evidence="1">Cell inner membrane</location>
        <topology evidence="1">Peripheral membrane protein</topology>
    </subcellularLocation>
</comment>
<dbReference type="Pfam" id="PF08352">
    <property type="entry name" value="oligo_HPY"/>
    <property type="match status" value="2"/>
</dbReference>
<evidence type="ECO:0000256" key="3">
    <source>
        <dbReference type="ARBA" id="ARBA00022448"/>
    </source>
</evidence>
<dbReference type="AlphaFoldDB" id="A0A2Z4G7S4"/>
<dbReference type="KEGG" id="als:DJ013_02585"/>
<evidence type="ECO:0000259" key="10">
    <source>
        <dbReference type="PROSITE" id="PS50893"/>
    </source>
</evidence>
<dbReference type="Proteomes" id="UP000249873">
    <property type="component" value="Chromosome"/>
</dbReference>
<dbReference type="SMART" id="SM00382">
    <property type="entry name" value="AAA"/>
    <property type="match status" value="2"/>
</dbReference>
<dbReference type="GO" id="GO:0005886">
    <property type="term" value="C:plasma membrane"/>
    <property type="evidence" value="ECO:0007669"/>
    <property type="project" value="UniProtKB-SubCell"/>
</dbReference>
<accession>A0A2Z4G7S4</accession>
<dbReference type="PANTHER" id="PTHR43297">
    <property type="entry name" value="OLIGOPEPTIDE TRANSPORT ATP-BINDING PROTEIN APPD"/>
    <property type="match status" value="1"/>
</dbReference>
<dbReference type="FunFam" id="3.40.50.300:FF:000016">
    <property type="entry name" value="Oligopeptide ABC transporter ATP-binding component"/>
    <property type="match status" value="1"/>
</dbReference>
<proteinExistence type="inferred from homology"/>
<dbReference type="NCBIfam" id="NF008453">
    <property type="entry name" value="PRK11308.1"/>
    <property type="match status" value="2"/>
</dbReference>
<keyword evidence="12" id="KW-1185">Reference proteome</keyword>
<keyword evidence="3" id="KW-0813">Transport</keyword>
<evidence type="ECO:0000313" key="12">
    <source>
        <dbReference type="Proteomes" id="UP000249873"/>
    </source>
</evidence>
<evidence type="ECO:0000256" key="1">
    <source>
        <dbReference type="ARBA" id="ARBA00004417"/>
    </source>
</evidence>
<dbReference type="InterPro" id="IPR050388">
    <property type="entry name" value="ABC_Ni/Peptide_Import"/>
</dbReference>
<sequence>MKENNQIKPNDTVLEIKNLVTEFPTKKGSLRAVDDVSYSLKAGKTLCVVGESGSGKSVTARSILQILDEPGRIVSGQILLHTERGHSDGPIDLVRLKSRSRAIRSIRGREIAMIFQEPMSSLSPVHRIGNQIAEVLQLHEGMSKKAAWAESVSLLRQVGIPDPEVAVKRFSFEFSGGMRQRAMIAMALACNPSILIADEPTTALDVTTQAEVLDLIRSIQKERNMAVLFITHDIGIVAQIADEVVVMRKGKVLEQGDVYSIFYKPSHPYTRELISSARELDQPAVQRLAAREKRKVGEPILTAENVRKEFVISKGFFGLSPKKIAVGLKDASIELHAGENLGIVGESGSGKTTLARCLQRIYELTSGQVNYTDRNGETVDLGSLKTNKLRPYWRDIRTVFQDPFGSLNPRMTVAEIIGEPMLVSGELSGRALRIRVEELLEQVGLPASAAQRYPHAFSGGQRQRVAIARAIGPNPRIIIADEPTSALDLSLRSKTLDLLLNLQEQMDLSFIFVTHDISVVRYFCDRVAVMYKGEIVEVGDSELICTKPKHLYTQSLLSAVPRPDPFQRNNTRIRYIE</sequence>
<keyword evidence="6" id="KW-0547">Nucleotide-binding</keyword>
<evidence type="ECO:0000256" key="5">
    <source>
        <dbReference type="ARBA" id="ARBA00022519"/>
    </source>
</evidence>
<name>A0A2Z4G7S4_9BACT</name>
<feature type="domain" description="ABC transporter" evidence="10">
    <location>
        <begin position="14"/>
        <end position="274"/>
    </location>
</feature>
<dbReference type="GO" id="GO:0005524">
    <property type="term" value="F:ATP binding"/>
    <property type="evidence" value="ECO:0007669"/>
    <property type="project" value="UniProtKB-KW"/>
</dbReference>
<dbReference type="SUPFAM" id="SSF52540">
    <property type="entry name" value="P-loop containing nucleoside triphosphate hydrolases"/>
    <property type="match status" value="2"/>
</dbReference>
<dbReference type="Pfam" id="PF00005">
    <property type="entry name" value="ABC_tran"/>
    <property type="match status" value="2"/>
</dbReference>
<evidence type="ECO:0000313" key="11">
    <source>
        <dbReference type="EMBL" id="AWV97118.1"/>
    </source>
</evidence>
<gene>
    <name evidence="11" type="ORF">DJ013_02585</name>
</gene>
<evidence type="ECO:0000256" key="8">
    <source>
        <dbReference type="ARBA" id="ARBA00022967"/>
    </source>
</evidence>
<keyword evidence="7 11" id="KW-0067">ATP-binding</keyword>
<evidence type="ECO:0000256" key="6">
    <source>
        <dbReference type="ARBA" id="ARBA00022741"/>
    </source>
</evidence>
<reference evidence="11 12" key="1">
    <citation type="submission" date="2018-05" db="EMBL/GenBank/DDBJ databases">
        <title>Complete genome sequence of Arcticibacterium luteifluviistationis SM1504T, a cytophagaceae bacterium isolated from Arctic surface seawater.</title>
        <authorList>
            <person name="Li Y."/>
            <person name="Qin Q.-L."/>
        </authorList>
    </citation>
    <scope>NUCLEOTIDE SEQUENCE [LARGE SCALE GENOMIC DNA]</scope>
    <source>
        <strain evidence="11 12">SM1504</strain>
    </source>
</reference>
<dbReference type="PANTHER" id="PTHR43297:SF14">
    <property type="entry name" value="ATPASE AAA-TYPE CORE DOMAIN-CONTAINING PROTEIN"/>
    <property type="match status" value="1"/>
</dbReference>
<keyword evidence="5" id="KW-0997">Cell inner membrane</keyword>
<evidence type="ECO:0000256" key="9">
    <source>
        <dbReference type="ARBA" id="ARBA00023136"/>
    </source>
</evidence>
<dbReference type="InterPro" id="IPR027417">
    <property type="entry name" value="P-loop_NTPase"/>
</dbReference>
<evidence type="ECO:0000256" key="7">
    <source>
        <dbReference type="ARBA" id="ARBA00022840"/>
    </source>
</evidence>
<protein>
    <submittedName>
        <fullName evidence="11">ABC transporter ATP-binding protein</fullName>
    </submittedName>
</protein>
<organism evidence="11 12">
    <name type="scientific">Arcticibacterium luteifluviistationis</name>
    <dbReference type="NCBI Taxonomy" id="1784714"/>
    <lineage>
        <taxon>Bacteria</taxon>
        <taxon>Pseudomonadati</taxon>
        <taxon>Bacteroidota</taxon>
        <taxon>Cytophagia</taxon>
        <taxon>Cytophagales</taxon>
        <taxon>Leadbetterellaceae</taxon>
        <taxon>Arcticibacterium</taxon>
    </lineage>
</organism>
<evidence type="ECO:0000256" key="2">
    <source>
        <dbReference type="ARBA" id="ARBA00005417"/>
    </source>
</evidence>
<dbReference type="PROSITE" id="PS50893">
    <property type="entry name" value="ABC_TRANSPORTER_2"/>
    <property type="match status" value="2"/>
</dbReference>
<dbReference type="GO" id="GO:0015833">
    <property type="term" value="P:peptide transport"/>
    <property type="evidence" value="ECO:0007669"/>
    <property type="project" value="InterPro"/>
</dbReference>
<dbReference type="InterPro" id="IPR013563">
    <property type="entry name" value="Oligopep_ABC_C"/>
</dbReference>
<dbReference type="InterPro" id="IPR017871">
    <property type="entry name" value="ABC_transporter-like_CS"/>
</dbReference>
<dbReference type="Gene3D" id="3.40.50.300">
    <property type="entry name" value="P-loop containing nucleotide triphosphate hydrolases"/>
    <property type="match status" value="2"/>
</dbReference>
<dbReference type="PROSITE" id="PS00211">
    <property type="entry name" value="ABC_TRANSPORTER_1"/>
    <property type="match status" value="2"/>
</dbReference>
<dbReference type="CDD" id="cd03257">
    <property type="entry name" value="ABC_NikE_OppD_transporters"/>
    <property type="match status" value="2"/>
</dbReference>
<evidence type="ECO:0000256" key="4">
    <source>
        <dbReference type="ARBA" id="ARBA00022475"/>
    </source>
</evidence>
<dbReference type="InterPro" id="IPR003593">
    <property type="entry name" value="AAA+_ATPase"/>
</dbReference>
<dbReference type="GO" id="GO:0016887">
    <property type="term" value="F:ATP hydrolysis activity"/>
    <property type="evidence" value="ECO:0007669"/>
    <property type="project" value="InterPro"/>
</dbReference>
<dbReference type="InterPro" id="IPR003439">
    <property type="entry name" value="ABC_transporter-like_ATP-bd"/>
</dbReference>
<keyword evidence="8" id="KW-1278">Translocase</keyword>
<keyword evidence="9" id="KW-0472">Membrane</keyword>
<keyword evidence="4" id="KW-1003">Cell membrane</keyword>
<comment type="similarity">
    <text evidence="2">Belongs to the ABC transporter superfamily.</text>
</comment>